<keyword evidence="2" id="KW-0732">Signal</keyword>
<dbReference type="Gene3D" id="3.20.20.370">
    <property type="entry name" value="Glycoside hydrolase/deacetylase"/>
    <property type="match status" value="1"/>
</dbReference>
<evidence type="ECO:0000313" key="4">
    <source>
        <dbReference type="Proteomes" id="UP000772434"/>
    </source>
</evidence>
<dbReference type="AlphaFoldDB" id="A0A9P5Q129"/>
<evidence type="ECO:0000313" key="3">
    <source>
        <dbReference type="EMBL" id="KAF9071990.1"/>
    </source>
</evidence>
<dbReference type="CDD" id="cd10919">
    <property type="entry name" value="CE4_CDA_like"/>
    <property type="match status" value="1"/>
</dbReference>
<dbReference type="OrthoDB" id="504708at2759"/>
<evidence type="ECO:0008006" key="5">
    <source>
        <dbReference type="Google" id="ProtNLM"/>
    </source>
</evidence>
<dbReference type="PANTHER" id="PTHR45985">
    <property type="match status" value="1"/>
</dbReference>
<proteinExistence type="predicted"/>
<dbReference type="InterPro" id="IPR052740">
    <property type="entry name" value="CE4"/>
</dbReference>
<evidence type="ECO:0000256" key="1">
    <source>
        <dbReference type="SAM" id="Phobius"/>
    </source>
</evidence>
<dbReference type="EMBL" id="JADNRY010000028">
    <property type="protein sequence ID" value="KAF9071990.1"/>
    <property type="molecule type" value="Genomic_DNA"/>
</dbReference>
<protein>
    <recommendedName>
        <fullName evidence="5">Chitin deacetylase</fullName>
    </recommendedName>
</protein>
<keyword evidence="1" id="KW-1133">Transmembrane helix</keyword>
<feature type="signal peptide" evidence="2">
    <location>
        <begin position="1"/>
        <end position="18"/>
    </location>
</feature>
<comment type="caution">
    <text evidence="3">The sequence shown here is derived from an EMBL/GenBank/DDBJ whole genome shotgun (WGS) entry which is preliminary data.</text>
</comment>
<accession>A0A9P5Q129</accession>
<dbReference type="InterPro" id="IPR011330">
    <property type="entry name" value="Glyco_hydro/deAcase_b/a-brl"/>
</dbReference>
<organism evidence="3 4">
    <name type="scientific">Rhodocollybia butyracea</name>
    <dbReference type="NCBI Taxonomy" id="206335"/>
    <lineage>
        <taxon>Eukaryota</taxon>
        <taxon>Fungi</taxon>
        <taxon>Dikarya</taxon>
        <taxon>Basidiomycota</taxon>
        <taxon>Agaricomycotina</taxon>
        <taxon>Agaricomycetes</taxon>
        <taxon>Agaricomycetidae</taxon>
        <taxon>Agaricales</taxon>
        <taxon>Marasmiineae</taxon>
        <taxon>Omphalotaceae</taxon>
        <taxon>Rhodocollybia</taxon>
    </lineage>
</organism>
<keyword evidence="1" id="KW-0812">Transmembrane</keyword>
<dbReference type="SUPFAM" id="SSF88713">
    <property type="entry name" value="Glycoside hydrolase/deacetylase"/>
    <property type="match status" value="1"/>
</dbReference>
<feature type="chain" id="PRO_5040133817" description="Chitin deacetylase" evidence="2">
    <location>
        <begin position="19"/>
        <end position="514"/>
    </location>
</feature>
<evidence type="ECO:0000256" key="2">
    <source>
        <dbReference type="SAM" id="SignalP"/>
    </source>
</evidence>
<name>A0A9P5Q129_9AGAR</name>
<keyword evidence="1" id="KW-0472">Membrane</keyword>
<dbReference type="GO" id="GO:0005975">
    <property type="term" value="P:carbohydrate metabolic process"/>
    <property type="evidence" value="ECO:0007669"/>
    <property type="project" value="InterPro"/>
</dbReference>
<sequence>MLLSSFTLLAWYLTAVLGQDGSVSGPTSNAQAAGYSCDASQCKLPNCNCASTSPPGGLNGSDVPMFVVFTADDAVQSYTIDAVNQFLAQRKNPNGCPIKMSYYTSLNYTNYTLVTDWFVAGNEIADHTMTHEGDPPQGEINGNLIALNALAGIPMSSIIGFRAPYLNYSAETFTLLKNASFTYDSSATASLPVDADGSDAFWPYTLDYGLANDCLAVPGICKGQPKIPGFWEVPMYALFDTRGTEGIHLMDPWLDTANGNSVVDDSATLAYMKDTFTKHYNGNRQPFGLYTHPIHLATNYPGVPAPTSTINMINSFLDWAQEQPNVWIVSTAQLLAWVRNPKSIADLNSSDALKCPTPQVDSSLMICNGIPQNENGLLSHCPFPDFPFFTCYGCPVEAPTVSNPNPAQSVPAGEQARYRLPENCTTAFWDPIGGNCLCKDSSCQFNDGSRPIGPNGANLTGGGTGGAGLTSPSPSYKSFNGADSSMLFSEAARHALGFGLVGLVIGAAGVIARV</sequence>
<feature type="transmembrane region" description="Helical" evidence="1">
    <location>
        <begin position="494"/>
        <end position="512"/>
    </location>
</feature>
<keyword evidence="4" id="KW-1185">Reference proteome</keyword>
<gene>
    <name evidence="3" type="ORF">BDP27DRAFT_1218247</name>
</gene>
<reference evidence="3" key="1">
    <citation type="submission" date="2020-11" db="EMBL/GenBank/DDBJ databases">
        <authorList>
            <consortium name="DOE Joint Genome Institute"/>
            <person name="Ahrendt S."/>
            <person name="Riley R."/>
            <person name="Andreopoulos W."/>
            <person name="Labutti K."/>
            <person name="Pangilinan J."/>
            <person name="Ruiz-Duenas F.J."/>
            <person name="Barrasa J.M."/>
            <person name="Sanchez-Garcia M."/>
            <person name="Camarero S."/>
            <person name="Miyauchi S."/>
            <person name="Serrano A."/>
            <person name="Linde D."/>
            <person name="Babiker R."/>
            <person name="Drula E."/>
            <person name="Ayuso-Fernandez I."/>
            <person name="Pacheco R."/>
            <person name="Padilla G."/>
            <person name="Ferreira P."/>
            <person name="Barriuso J."/>
            <person name="Kellner H."/>
            <person name="Castanera R."/>
            <person name="Alfaro M."/>
            <person name="Ramirez L."/>
            <person name="Pisabarro A.G."/>
            <person name="Kuo A."/>
            <person name="Tritt A."/>
            <person name="Lipzen A."/>
            <person name="He G."/>
            <person name="Yan M."/>
            <person name="Ng V."/>
            <person name="Cullen D."/>
            <person name="Martin F."/>
            <person name="Rosso M.-N."/>
            <person name="Henrissat B."/>
            <person name="Hibbett D."/>
            <person name="Martinez A.T."/>
            <person name="Grigoriev I.V."/>
        </authorList>
    </citation>
    <scope>NUCLEOTIDE SEQUENCE</scope>
    <source>
        <strain evidence="3">AH 40177</strain>
    </source>
</reference>
<dbReference type="PANTHER" id="PTHR45985:SF3">
    <property type="entry name" value="CHITIN DEACETYLASE-LIKE 4"/>
    <property type="match status" value="1"/>
</dbReference>
<dbReference type="Proteomes" id="UP000772434">
    <property type="component" value="Unassembled WGS sequence"/>
</dbReference>